<dbReference type="Proteomes" id="UP000215148">
    <property type="component" value="Chromosome 1"/>
</dbReference>
<evidence type="ECO:0000313" key="3">
    <source>
        <dbReference type="Proteomes" id="UP000215148"/>
    </source>
</evidence>
<dbReference type="EMBL" id="CP022741">
    <property type="protein sequence ID" value="ASU22106.1"/>
    <property type="molecule type" value="Genomic_DNA"/>
</dbReference>
<protein>
    <submittedName>
        <fullName evidence="2">Glycosyl transferase</fullName>
    </submittedName>
</protein>
<sequence length="355" mass="39583">MKLATLNSLPPCVALEHHLWLLIDSRVFGGIESHVLQLAQGLQLHQQSVVVVILRRYQSDTPLLQKLSETDIPFCILADAAPQRSLNQALLAALRHYQPHLVHAHGYKASLLSRLAVKRSGLPIRQFTTYHAGETPAGRVKLYDWCDRYTAFLSHHSLSVSNDIARKVPFHTTRLNNFVDTDKLTFKYGEQIAFVGRLSPEKGPDRMIAIAASLPEMMFDVYGDGVCYTDLLAQSPSNIRWHGHQTHMHTIWPNIGILILCSRAEGLPLAALEAMAQGILVIASPVGELPTLIQHGLNGFLADSEQAFCDVLQHWQTLPQTKQQTLRLAARESVLAHYSSSAVIPQLLTHYQKPI</sequence>
<dbReference type="Gene3D" id="3.40.50.2000">
    <property type="entry name" value="Glycogen Phosphorylase B"/>
    <property type="match status" value="2"/>
</dbReference>
<dbReference type="RefSeq" id="WP_094499980.1">
    <property type="nucleotide sequence ID" value="NZ_CAWNHI010000001.1"/>
</dbReference>
<dbReference type="Pfam" id="PF13439">
    <property type="entry name" value="Glyco_transf_4"/>
    <property type="match status" value="1"/>
</dbReference>
<dbReference type="AlphaFoldDB" id="A0A223MX50"/>
<keyword evidence="2" id="KW-0808">Transferase</keyword>
<evidence type="ECO:0000313" key="2">
    <source>
        <dbReference type="EMBL" id="ASU22106.1"/>
    </source>
</evidence>
<dbReference type="PANTHER" id="PTHR12526">
    <property type="entry name" value="GLYCOSYLTRANSFERASE"/>
    <property type="match status" value="1"/>
</dbReference>
<feature type="domain" description="Glycosyltransferase subfamily 4-like N-terminal" evidence="1">
    <location>
        <begin position="28"/>
        <end position="168"/>
    </location>
</feature>
<name>A0A223MX50_9VIBR</name>
<dbReference type="SUPFAM" id="SSF53756">
    <property type="entry name" value="UDP-Glycosyltransferase/glycogen phosphorylase"/>
    <property type="match status" value="1"/>
</dbReference>
<reference evidence="2 3" key="1">
    <citation type="submission" date="2017-08" db="EMBL/GenBank/DDBJ databases">
        <title>The Vibrio qinghaiensis sp.-Q67 is a luminous bacteria isolated firstly from Qinghai lake, Qinghai province, China, which has been proved to be very sensitive to detect environmental and food pollutants. Therefore, complete genome analysis of V. qinghaiensis sp.-Q67 highlights the potential application of this strain on detection of hazards in the contaminated environments.</title>
        <authorList>
            <person name="Gong L."/>
        </authorList>
    </citation>
    <scope>NUCLEOTIDE SEQUENCE [LARGE SCALE GENOMIC DNA]</scope>
    <source>
        <strain evidence="2 3">Q67</strain>
    </source>
</reference>
<organism evidence="2 3">
    <name type="scientific">Vibrio qinghaiensis</name>
    <dbReference type="NCBI Taxonomy" id="2025808"/>
    <lineage>
        <taxon>Bacteria</taxon>
        <taxon>Pseudomonadati</taxon>
        <taxon>Pseudomonadota</taxon>
        <taxon>Gammaproteobacteria</taxon>
        <taxon>Vibrionales</taxon>
        <taxon>Vibrionaceae</taxon>
        <taxon>Vibrio</taxon>
    </lineage>
</organism>
<gene>
    <name evidence="2" type="ORF">CCZ37_05660</name>
</gene>
<dbReference type="CDD" id="cd03801">
    <property type="entry name" value="GT4_PimA-like"/>
    <property type="match status" value="1"/>
</dbReference>
<dbReference type="Pfam" id="PF13692">
    <property type="entry name" value="Glyco_trans_1_4"/>
    <property type="match status" value="1"/>
</dbReference>
<proteinExistence type="predicted"/>
<evidence type="ECO:0000259" key="1">
    <source>
        <dbReference type="Pfam" id="PF13439"/>
    </source>
</evidence>
<dbReference type="GO" id="GO:0016757">
    <property type="term" value="F:glycosyltransferase activity"/>
    <property type="evidence" value="ECO:0007669"/>
    <property type="project" value="UniProtKB-ARBA"/>
</dbReference>
<dbReference type="KEGG" id="vqi:CCZ37_05660"/>
<accession>A0A223MX50</accession>
<dbReference type="InterPro" id="IPR028098">
    <property type="entry name" value="Glyco_trans_4-like_N"/>
</dbReference>
<keyword evidence="3" id="KW-1185">Reference proteome</keyword>